<sequence length="482" mass="51914">MAVPPPEAAASPTPAPPATTGETPPGQSTALDGCDPPTTKAPVKTTPNAGKPGAPGVGDPYFANAGNGGYDVGHYDIALAYAGRSKGTVDATVTITAKATQQLSRFNLDFRGPKVTRITVDGEPATYGRKGQELTVTPATSLPAGATFTTVVTYAGKPGPVRNNSLGTYGWVPSKDGAVVVAEPDGAPTWLPVNDHPSDKATYSYRLTVPSDLQALANGTPGPTTKQGKTTTYQWSEESPMAPYLATVAIGKFDVRRGKVGNIPVITAVDPRFKKSAAALQKTTIKAVAWESKMFGPYPFATTGGIVDDPKLDYALETQERPVYAGFAPDDDFIVHELAHQWFGDSVSLKSWPDIWLNEGFATYAEWLWHERGKKDSAKKIYKRYYRQPSASPIFNPPPGKPGRADLFSFSVYIRGAMCLQALRTKVGDKAFFQILKTWASSRRNGNAATPDFIAHAEKISHKQLDGLFKAWLYSKGKPKKW</sequence>
<dbReference type="EMBL" id="JAGEOJ010000003">
    <property type="protein sequence ID" value="MBO2446928.1"/>
    <property type="molecule type" value="Genomic_DNA"/>
</dbReference>
<keyword evidence="9" id="KW-0862">Zinc</keyword>
<comment type="similarity">
    <text evidence="3">Belongs to the peptidase M1 family.</text>
</comment>
<evidence type="ECO:0000256" key="1">
    <source>
        <dbReference type="ARBA" id="ARBA00000098"/>
    </source>
</evidence>
<evidence type="ECO:0000256" key="11">
    <source>
        <dbReference type="ARBA" id="ARBA00029811"/>
    </source>
</evidence>
<feature type="compositionally biased region" description="Low complexity" evidence="13">
    <location>
        <begin position="36"/>
        <end position="47"/>
    </location>
</feature>
<proteinExistence type="inferred from homology"/>
<evidence type="ECO:0000256" key="13">
    <source>
        <dbReference type="SAM" id="MobiDB-lite"/>
    </source>
</evidence>
<dbReference type="SUPFAM" id="SSF63737">
    <property type="entry name" value="Leukotriene A4 hydrolase N-terminal domain"/>
    <property type="match status" value="1"/>
</dbReference>
<comment type="caution">
    <text evidence="16">The sequence shown here is derived from an EMBL/GenBank/DDBJ whole genome shotgun (WGS) entry which is preliminary data.</text>
</comment>
<evidence type="ECO:0000256" key="7">
    <source>
        <dbReference type="ARBA" id="ARBA00022723"/>
    </source>
</evidence>
<feature type="compositionally biased region" description="Pro residues" evidence="13">
    <location>
        <begin position="1"/>
        <end position="17"/>
    </location>
</feature>
<dbReference type="InterPro" id="IPR027268">
    <property type="entry name" value="Peptidase_M4/M1_CTD_sf"/>
</dbReference>
<keyword evidence="6" id="KW-0645">Protease</keyword>
<dbReference type="Pfam" id="PF01433">
    <property type="entry name" value="Peptidase_M1"/>
    <property type="match status" value="1"/>
</dbReference>
<dbReference type="GO" id="GO:0008270">
    <property type="term" value="F:zinc ion binding"/>
    <property type="evidence" value="ECO:0007669"/>
    <property type="project" value="InterPro"/>
</dbReference>
<keyword evidence="8" id="KW-0378">Hydrolase</keyword>
<evidence type="ECO:0000256" key="2">
    <source>
        <dbReference type="ARBA" id="ARBA00001947"/>
    </source>
</evidence>
<organism evidence="16 17">
    <name type="scientific">Actinomadura barringtoniae</name>
    <dbReference type="NCBI Taxonomy" id="1427535"/>
    <lineage>
        <taxon>Bacteria</taxon>
        <taxon>Bacillati</taxon>
        <taxon>Actinomycetota</taxon>
        <taxon>Actinomycetes</taxon>
        <taxon>Streptosporangiales</taxon>
        <taxon>Thermomonosporaceae</taxon>
        <taxon>Actinomadura</taxon>
    </lineage>
</organism>
<protein>
    <recommendedName>
        <fullName evidence="5">Aminopeptidase N</fullName>
        <ecNumber evidence="4">3.4.11.2</ecNumber>
    </recommendedName>
    <alternativeName>
        <fullName evidence="11">Alanine aminopeptidase</fullName>
    </alternativeName>
    <alternativeName>
        <fullName evidence="12">Lysyl aminopeptidase</fullName>
    </alternativeName>
</protein>
<dbReference type="PANTHER" id="PTHR11533:SF297">
    <property type="entry name" value="AMINOPEPTIDASE N"/>
    <property type="match status" value="1"/>
</dbReference>
<dbReference type="GO" id="GO:0006508">
    <property type="term" value="P:proteolysis"/>
    <property type="evidence" value="ECO:0007669"/>
    <property type="project" value="UniProtKB-KW"/>
</dbReference>
<evidence type="ECO:0000256" key="8">
    <source>
        <dbReference type="ARBA" id="ARBA00022801"/>
    </source>
</evidence>
<dbReference type="Pfam" id="PF17900">
    <property type="entry name" value="Peptidase_M1_N"/>
    <property type="match status" value="1"/>
</dbReference>
<feature type="region of interest" description="Disordered" evidence="13">
    <location>
        <begin position="1"/>
        <end position="56"/>
    </location>
</feature>
<accession>A0A939PBD3</accession>
<keyword evidence="10" id="KW-0482">Metalloprotease</keyword>
<evidence type="ECO:0000256" key="9">
    <source>
        <dbReference type="ARBA" id="ARBA00022833"/>
    </source>
</evidence>
<evidence type="ECO:0000259" key="14">
    <source>
        <dbReference type="Pfam" id="PF01433"/>
    </source>
</evidence>
<dbReference type="Gene3D" id="1.10.390.10">
    <property type="entry name" value="Neutral Protease Domain 2"/>
    <property type="match status" value="1"/>
</dbReference>
<feature type="domain" description="Peptidase M1 membrane alanine aminopeptidase" evidence="14">
    <location>
        <begin position="333"/>
        <end position="472"/>
    </location>
</feature>
<evidence type="ECO:0000313" key="16">
    <source>
        <dbReference type="EMBL" id="MBO2446928.1"/>
    </source>
</evidence>
<dbReference type="PRINTS" id="PR00756">
    <property type="entry name" value="ALADIPTASE"/>
</dbReference>
<dbReference type="EC" id="3.4.11.2" evidence="4"/>
<dbReference type="InterPro" id="IPR042097">
    <property type="entry name" value="Aminopeptidase_N-like_N_sf"/>
</dbReference>
<evidence type="ECO:0000256" key="5">
    <source>
        <dbReference type="ARBA" id="ARBA00015611"/>
    </source>
</evidence>
<dbReference type="InterPro" id="IPR045357">
    <property type="entry name" value="Aminopeptidase_N-like_N"/>
</dbReference>
<dbReference type="Proteomes" id="UP000669179">
    <property type="component" value="Unassembled WGS sequence"/>
</dbReference>
<keyword evidence="7" id="KW-0479">Metal-binding</keyword>
<dbReference type="GO" id="GO:0016285">
    <property type="term" value="F:alanyl aminopeptidase activity"/>
    <property type="evidence" value="ECO:0007669"/>
    <property type="project" value="UniProtKB-EC"/>
</dbReference>
<name>A0A939PBD3_9ACTN</name>
<dbReference type="InterPro" id="IPR014782">
    <property type="entry name" value="Peptidase_M1_dom"/>
</dbReference>
<evidence type="ECO:0000256" key="6">
    <source>
        <dbReference type="ARBA" id="ARBA00022670"/>
    </source>
</evidence>
<evidence type="ECO:0000259" key="15">
    <source>
        <dbReference type="Pfam" id="PF17900"/>
    </source>
</evidence>
<dbReference type="AlphaFoldDB" id="A0A939PBD3"/>
<evidence type="ECO:0000256" key="3">
    <source>
        <dbReference type="ARBA" id="ARBA00010136"/>
    </source>
</evidence>
<dbReference type="InterPro" id="IPR001930">
    <property type="entry name" value="Peptidase_M1"/>
</dbReference>
<evidence type="ECO:0000256" key="12">
    <source>
        <dbReference type="ARBA" id="ARBA00031533"/>
    </source>
</evidence>
<dbReference type="InterPro" id="IPR050344">
    <property type="entry name" value="Peptidase_M1_aminopeptidases"/>
</dbReference>
<evidence type="ECO:0000256" key="10">
    <source>
        <dbReference type="ARBA" id="ARBA00023049"/>
    </source>
</evidence>
<gene>
    <name evidence="16" type="ORF">J4573_07485</name>
</gene>
<evidence type="ECO:0000313" key="17">
    <source>
        <dbReference type="Proteomes" id="UP000669179"/>
    </source>
</evidence>
<feature type="domain" description="Aminopeptidase N-like N-terminal" evidence="15">
    <location>
        <begin position="74"/>
        <end position="245"/>
    </location>
</feature>
<dbReference type="Gene3D" id="2.60.40.1730">
    <property type="entry name" value="tricorn interacting facor f3 domain"/>
    <property type="match status" value="1"/>
</dbReference>
<dbReference type="GO" id="GO:0008237">
    <property type="term" value="F:metallopeptidase activity"/>
    <property type="evidence" value="ECO:0007669"/>
    <property type="project" value="UniProtKB-KW"/>
</dbReference>
<dbReference type="PANTHER" id="PTHR11533">
    <property type="entry name" value="PROTEASE M1 ZINC METALLOPROTEASE"/>
    <property type="match status" value="1"/>
</dbReference>
<comment type="cofactor">
    <cofactor evidence="2">
        <name>Zn(2+)</name>
        <dbReference type="ChEBI" id="CHEBI:29105"/>
    </cofactor>
</comment>
<reference evidence="16" key="1">
    <citation type="submission" date="2021-03" db="EMBL/GenBank/DDBJ databases">
        <authorList>
            <person name="Kanchanasin P."/>
            <person name="Saeng-In P."/>
            <person name="Phongsopitanun W."/>
            <person name="Yuki M."/>
            <person name="Kudo T."/>
            <person name="Ohkuma M."/>
            <person name="Tanasupawat S."/>
        </authorList>
    </citation>
    <scope>NUCLEOTIDE SEQUENCE</scope>
    <source>
        <strain evidence="16">GKU 128</strain>
    </source>
</reference>
<keyword evidence="17" id="KW-1185">Reference proteome</keyword>
<evidence type="ECO:0000256" key="4">
    <source>
        <dbReference type="ARBA" id="ARBA00012564"/>
    </source>
</evidence>
<dbReference type="CDD" id="cd09603">
    <property type="entry name" value="M1_APN_like"/>
    <property type="match status" value="1"/>
</dbReference>
<dbReference type="SUPFAM" id="SSF55486">
    <property type="entry name" value="Metalloproteases ('zincins'), catalytic domain"/>
    <property type="match status" value="1"/>
</dbReference>
<comment type="catalytic activity">
    <reaction evidence="1">
        <text>Release of an N-terminal amino acid, Xaa-|-Yaa- from a peptide, amide or arylamide. Xaa is preferably Ala, but may be most amino acids including Pro (slow action). When a terminal hydrophobic residue is followed by a prolyl residue, the two may be released as an intact Xaa-Pro dipeptide.</text>
        <dbReference type="EC" id="3.4.11.2"/>
    </reaction>
</comment>